<organism evidence="1 2">
    <name type="scientific">Anaerobium acetethylicum</name>
    <dbReference type="NCBI Taxonomy" id="1619234"/>
    <lineage>
        <taxon>Bacteria</taxon>
        <taxon>Bacillati</taxon>
        <taxon>Bacillota</taxon>
        <taxon>Clostridia</taxon>
        <taxon>Lachnospirales</taxon>
        <taxon>Lachnospiraceae</taxon>
        <taxon>Anaerobium</taxon>
    </lineage>
</organism>
<proteinExistence type="predicted"/>
<reference evidence="1 2" key="1">
    <citation type="submission" date="2016-09" db="EMBL/GenBank/DDBJ databases">
        <authorList>
            <person name="Capua I."/>
            <person name="De Benedictis P."/>
            <person name="Joannis T."/>
            <person name="Lombin L.H."/>
            <person name="Cattoli G."/>
        </authorList>
    </citation>
    <scope>NUCLEOTIDE SEQUENCE [LARGE SCALE GENOMIC DNA]</scope>
    <source>
        <strain evidence="1 2">GluBS11</strain>
    </source>
</reference>
<dbReference type="InterPro" id="IPR035895">
    <property type="entry name" value="HPr-like_sf"/>
</dbReference>
<dbReference type="AlphaFoldDB" id="A0A1D3TNE1"/>
<accession>A0A1D3TNE1</accession>
<evidence type="ECO:0000313" key="2">
    <source>
        <dbReference type="Proteomes" id="UP000199315"/>
    </source>
</evidence>
<sequence>MHKIPVFLSDKEAVSKFVDIIKKFEYHCDLCCGNYAVDAKSLVGVAPLRGAPNLELIIHSEKPDKLIQSIEQYCC</sequence>
<dbReference type="Proteomes" id="UP000199315">
    <property type="component" value="Unassembled WGS sequence"/>
</dbReference>
<dbReference type="STRING" id="1619234.SAMN05421730_100178"/>
<dbReference type="OrthoDB" id="1911397at2"/>
<dbReference type="EMBL" id="FMKA01000001">
    <property type="protein sequence ID" value="SCP94828.1"/>
    <property type="molecule type" value="Genomic_DNA"/>
</dbReference>
<dbReference type="RefSeq" id="WP_091228539.1">
    <property type="nucleotide sequence ID" value="NZ_FMKA01000001.1"/>
</dbReference>
<name>A0A1D3TNE1_9FIRM</name>
<protein>
    <recommendedName>
        <fullName evidence="3">PTS HPr component phosphorylation site</fullName>
    </recommendedName>
</protein>
<evidence type="ECO:0000313" key="1">
    <source>
        <dbReference type="EMBL" id="SCP94828.1"/>
    </source>
</evidence>
<dbReference type="SUPFAM" id="SSF55594">
    <property type="entry name" value="HPr-like"/>
    <property type="match status" value="1"/>
</dbReference>
<evidence type="ECO:0008006" key="3">
    <source>
        <dbReference type="Google" id="ProtNLM"/>
    </source>
</evidence>
<gene>
    <name evidence="1" type="ORF">SAMN05421730_100178</name>
</gene>
<keyword evidence="2" id="KW-1185">Reference proteome</keyword>